<sequence length="69" mass="7916">MSKERLKKIQNSIDLANEDLNNAEGHYKSVSETLTEELNTFDDVYRIYSSQVGSQSQSYKRDVQGKITN</sequence>
<accession>A0A8S1KLT1</accession>
<dbReference type="EMBL" id="CAJJDN010000009">
    <property type="protein sequence ID" value="CAD8055421.1"/>
    <property type="molecule type" value="Genomic_DNA"/>
</dbReference>
<name>A0A8S1KLT1_9CILI</name>
<comment type="caution">
    <text evidence="1">The sequence shown here is derived from an EMBL/GenBank/DDBJ whole genome shotgun (WGS) entry which is preliminary data.</text>
</comment>
<proteinExistence type="predicted"/>
<protein>
    <submittedName>
        <fullName evidence="1">Uncharacterized protein</fullName>
    </submittedName>
</protein>
<reference evidence="1" key="1">
    <citation type="submission" date="2021-01" db="EMBL/GenBank/DDBJ databases">
        <authorList>
            <consortium name="Genoscope - CEA"/>
            <person name="William W."/>
        </authorList>
    </citation>
    <scope>NUCLEOTIDE SEQUENCE</scope>
</reference>
<dbReference type="AlphaFoldDB" id="A0A8S1KLT1"/>
<evidence type="ECO:0000313" key="2">
    <source>
        <dbReference type="Proteomes" id="UP000692954"/>
    </source>
</evidence>
<evidence type="ECO:0000313" key="1">
    <source>
        <dbReference type="EMBL" id="CAD8055421.1"/>
    </source>
</evidence>
<keyword evidence="2" id="KW-1185">Reference proteome</keyword>
<gene>
    <name evidence="1" type="ORF">PSON_ATCC_30995.1.T0090234</name>
</gene>
<organism evidence="1 2">
    <name type="scientific">Paramecium sonneborni</name>
    <dbReference type="NCBI Taxonomy" id="65129"/>
    <lineage>
        <taxon>Eukaryota</taxon>
        <taxon>Sar</taxon>
        <taxon>Alveolata</taxon>
        <taxon>Ciliophora</taxon>
        <taxon>Intramacronucleata</taxon>
        <taxon>Oligohymenophorea</taxon>
        <taxon>Peniculida</taxon>
        <taxon>Parameciidae</taxon>
        <taxon>Paramecium</taxon>
    </lineage>
</organism>
<dbReference type="OrthoDB" id="305335at2759"/>
<dbReference type="Proteomes" id="UP000692954">
    <property type="component" value="Unassembled WGS sequence"/>
</dbReference>